<gene>
    <name evidence="6" type="ordered locus">RBRH_02657</name>
</gene>
<keyword evidence="4" id="KW-0804">Transcription</keyword>
<dbReference type="SUPFAM" id="SSF46785">
    <property type="entry name" value="Winged helix' DNA-binding domain"/>
    <property type="match status" value="1"/>
</dbReference>
<dbReference type="GO" id="GO:0003700">
    <property type="term" value="F:DNA-binding transcription factor activity"/>
    <property type="evidence" value="ECO:0007669"/>
    <property type="project" value="InterPro"/>
</dbReference>
<dbReference type="STRING" id="882378.RBRH_02657"/>
<dbReference type="Pfam" id="PF03466">
    <property type="entry name" value="LysR_substrate"/>
    <property type="match status" value="1"/>
</dbReference>
<accession>E5AR70</accession>
<proteinExistence type="inferred from homology"/>
<dbReference type="PANTHER" id="PTHR30419:SF8">
    <property type="entry name" value="NITROGEN ASSIMILATION TRANSCRIPTIONAL ACTIVATOR-RELATED"/>
    <property type="match status" value="1"/>
</dbReference>
<evidence type="ECO:0000256" key="3">
    <source>
        <dbReference type="ARBA" id="ARBA00023125"/>
    </source>
</evidence>
<comment type="similarity">
    <text evidence="1">Belongs to the LysR transcriptional regulatory family.</text>
</comment>
<feature type="domain" description="HTH lysR-type" evidence="5">
    <location>
        <begin position="42"/>
        <end position="99"/>
    </location>
</feature>
<dbReference type="EMBL" id="FR687359">
    <property type="protein sequence ID" value="CBW75102.1"/>
    <property type="molecule type" value="Genomic_DNA"/>
</dbReference>
<evidence type="ECO:0000313" key="6">
    <source>
        <dbReference type="EMBL" id="CBW75102.1"/>
    </source>
</evidence>
<dbReference type="AlphaFoldDB" id="E5AR70"/>
<dbReference type="InterPro" id="IPR036388">
    <property type="entry name" value="WH-like_DNA-bd_sf"/>
</dbReference>
<dbReference type="GO" id="GO:0003677">
    <property type="term" value="F:DNA binding"/>
    <property type="evidence" value="ECO:0007669"/>
    <property type="project" value="UniProtKB-KW"/>
</dbReference>
<dbReference type="InterPro" id="IPR036390">
    <property type="entry name" value="WH_DNA-bd_sf"/>
</dbReference>
<dbReference type="HOGENOM" id="CLU_039613_6_0_4"/>
<dbReference type="Gene3D" id="3.40.190.10">
    <property type="entry name" value="Periplasmic binding protein-like II"/>
    <property type="match status" value="2"/>
</dbReference>
<dbReference type="Gene3D" id="1.10.10.10">
    <property type="entry name" value="Winged helix-like DNA-binding domain superfamily/Winged helix DNA-binding domain"/>
    <property type="match status" value="1"/>
</dbReference>
<protein>
    <submittedName>
        <fullName evidence="6">Transcriptional regulators, LysR family</fullName>
    </submittedName>
</protein>
<dbReference type="PROSITE" id="PS50931">
    <property type="entry name" value="HTH_LYSR"/>
    <property type="match status" value="1"/>
</dbReference>
<reference evidence="6 7" key="1">
    <citation type="journal article" date="2011" name="J. Bacteriol.">
        <title>Complete genome sequence of Burkholderia rhizoxinica, an endosymbiont of Rhizopus microsporus.</title>
        <authorList>
            <person name="Lackner G."/>
            <person name="Moebius N."/>
            <person name="Partida-Martinez L."/>
            <person name="Hertweck C."/>
        </authorList>
    </citation>
    <scope>NUCLEOTIDE SEQUENCE [LARGE SCALE GENOMIC DNA]</scope>
    <source>
        <strain evidence="7">DSM 19002 / CIP 109453 / HKI 454</strain>
    </source>
</reference>
<name>E5AR70_MYCRK</name>
<dbReference type="InterPro" id="IPR050950">
    <property type="entry name" value="HTH-type_LysR_regulators"/>
</dbReference>
<dbReference type="PRINTS" id="PR00039">
    <property type="entry name" value="HTHLYSR"/>
</dbReference>
<dbReference type="InterPro" id="IPR005119">
    <property type="entry name" value="LysR_subst-bd"/>
</dbReference>
<evidence type="ECO:0000256" key="1">
    <source>
        <dbReference type="ARBA" id="ARBA00009437"/>
    </source>
</evidence>
<evidence type="ECO:0000256" key="4">
    <source>
        <dbReference type="ARBA" id="ARBA00023163"/>
    </source>
</evidence>
<keyword evidence="3" id="KW-0238">DNA-binding</keyword>
<evidence type="ECO:0000313" key="7">
    <source>
        <dbReference type="Proteomes" id="UP000007437"/>
    </source>
</evidence>
<sequence>MLPRPRLGRYMEDRRDFTMNENVHQPLPHTHKLTHVSLSRKLKLQQLILIAQVIDSGSLLRAANELSMTQPALTKSIQELEAFFGEALFERTNRGVVPTELGRLLGRRAKSMLTELRYLTDEVNALQSGTAGHVIVGTLISASARLLPVAICKLKEQAPDMLITVREGATAQLFPALATGDLDIVVGRLPERELPLANAFPLQHEVLFQESMCVVVGARHAAGLPAQPGLADLMHLPWIVPLGDSPVRLRAERLFHDAGLPMPADRVESLSMLTNLGLLLERPCAALMPRAAAHQFVDAGLLAIVEITEAADFGAVGFSVRANKKISPACMRFIACLRESAALVHDALDSGQIATITVGNSAS</sequence>
<dbReference type="Proteomes" id="UP000007437">
    <property type="component" value="Chromosome"/>
</dbReference>
<dbReference type="PANTHER" id="PTHR30419">
    <property type="entry name" value="HTH-TYPE TRANSCRIPTIONAL REGULATOR YBHD"/>
    <property type="match status" value="1"/>
</dbReference>
<keyword evidence="2" id="KW-0805">Transcription regulation</keyword>
<dbReference type="InterPro" id="IPR000847">
    <property type="entry name" value="LysR_HTH_N"/>
</dbReference>
<dbReference type="eggNOG" id="COG0583">
    <property type="taxonomic scope" value="Bacteria"/>
</dbReference>
<dbReference type="KEGG" id="brh:RBRH_02657"/>
<dbReference type="SUPFAM" id="SSF53850">
    <property type="entry name" value="Periplasmic binding protein-like II"/>
    <property type="match status" value="1"/>
</dbReference>
<dbReference type="GO" id="GO:0005829">
    <property type="term" value="C:cytosol"/>
    <property type="evidence" value="ECO:0007669"/>
    <property type="project" value="TreeGrafter"/>
</dbReference>
<organism evidence="6 7">
    <name type="scientific">Mycetohabitans rhizoxinica (strain DSM 19002 / CIP 109453 / HKI 454)</name>
    <name type="common">Paraburkholderia rhizoxinica</name>
    <dbReference type="NCBI Taxonomy" id="882378"/>
    <lineage>
        <taxon>Bacteria</taxon>
        <taxon>Pseudomonadati</taxon>
        <taxon>Pseudomonadota</taxon>
        <taxon>Betaproteobacteria</taxon>
        <taxon>Burkholderiales</taxon>
        <taxon>Burkholderiaceae</taxon>
        <taxon>Mycetohabitans</taxon>
    </lineage>
</organism>
<evidence type="ECO:0000256" key="2">
    <source>
        <dbReference type="ARBA" id="ARBA00023015"/>
    </source>
</evidence>
<dbReference type="Pfam" id="PF00126">
    <property type="entry name" value="HTH_1"/>
    <property type="match status" value="1"/>
</dbReference>
<evidence type="ECO:0000259" key="5">
    <source>
        <dbReference type="PROSITE" id="PS50931"/>
    </source>
</evidence>